<dbReference type="Proteomes" id="UP001212997">
    <property type="component" value="Unassembled WGS sequence"/>
</dbReference>
<dbReference type="EMBL" id="JANAWD010000145">
    <property type="protein sequence ID" value="KAJ3485680.1"/>
    <property type="molecule type" value="Genomic_DNA"/>
</dbReference>
<comment type="caution">
    <text evidence="1">The sequence shown here is derived from an EMBL/GenBank/DDBJ whole genome shotgun (WGS) entry which is preliminary data.</text>
</comment>
<evidence type="ECO:0000313" key="2">
    <source>
        <dbReference type="Proteomes" id="UP001212997"/>
    </source>
</evidence>
<proteinExistence type="predicted"/>
<gene>
    <name evidence="1" type="ORF">NLI96_g4775</name>
</gene>
<evidence type="ECO:0000313" key="1">
    <source>
        <dbReference type="EMBL" id="KAJ3485680.1"/>
    </source>
</evidence>
<accession>A0AAD5V925</accession>
<keyword evidence="2" id="KW-1185">Reference proteome</keyword>
<protein>
    <submittedName>
        <fullName evidence="1">Uncharacterized protein</fullName>
    </submittedName>
</protein>
<name>A0AAD5V925_9APHY</name>
<dbReference type="AlphaFoldDB" id="A0AAD5V925"/>
<reference evidence="1" key="1">
    <citation type="submission" date="2022-07" db="EMBL/GenBank/DDBJ databases">
        <title>Genome Sequence of Physisporinus lineatus.</title>
        <authorList>
            <person name="Buettner E."/>
        </authorList>
    </citation>
    <scope>NUCLEOTIDE SEQUENCE</scope>
    <source>
        <strain evidence="1">VT162</strain>
    </source>
</reference>
<organism evidence="1 2">
    <name type="scientific">Meripilus lineatus</name>
    <dbReference type="NCBI Taxonomy" id="2056292"/>
    <lineage>
        <taxon>Eukaryota</taxon>
        <taxon>Fungi</taxon>
        <taxon>Dikarya</taxon>
        <taxon>Basidiomycota</taxon>
        <taxon>Agaricomycotina</taxon>
        <taxon>Agaricomycetes</taxon>
        <taxon>Polyporales</taxon>
        <taxon>Meripilaceae</taxon>
        <taxon>Meripilus</taxon>
    </lineage>
</organism>
<sequence length="238" mass="27274">MEPDTTHHRFLCPLVSRGSFTVLSDFEVIINLRGRFPMGLAVDEFPAQVSVAIPQEFFPYIETIMTAVPRRGDRDDGGSDSEPDIAVHRELMSPEFYTFLPLPSRFGFTRQEPWQDLAEGISSWLTQVVVHRFSPFWKYGAELFWMAYVAAHPFFPGRPGAGVPSWPEWDARILFQGDFVDEWLLRLEDTGVHECEGSTCRSCQVLRRYIWGRFVAFVQNVYQEPIEEVGSEGLTDAN</sequence>